<reference evidence="1" key="1">
    <citation type="submission" date="2023-08" db="EMBL/GenBank/DDBJ databases">
        <title>A de novo genome assembly of Solanum verrucosum Schlechtendal, a Mexican diploid species geographically isolated from the other diploid A-genome species in potato relatives.</title>
        <authorList>
            <person name="Hosaka K."/>
        </authorList>
    </citation>
    <scope>NUCLEOTIDE SEQUENCE</scope>
    <source>
        <tissue evidence="1">Young leaves</tissue>
    </source>
</reference>
<dbReference type="EMBL" id="CP133616">
    <property type="protein sequence ID" value="WMV29844.1"/>
    <property type="molecule type" value="Genomic_DNA"/>
</dbReference>
<accession>A0AAF0TS03</accession>
<dbReference type="Proteomes" id="UP001234989">
    <property type="component" value="Chromosome 5"/>
</dbReference>
<dbReference type="PANTHER" id="PTHR33022">
    <property type="entry name" value="DUF1985 DOMAIN-CONTAINING PROTEIN"/>
    <property type="match status" value="1"/>
</dbReference>
<evidence type="ECO:0000313" key="2">
    <source>
        <dbReference type="Proteomes" id="UP001234989"/>
    </source>
</evidence>
<dbReference type="AlphaFoldDB" id="A0AAF0TS03"/>
<dbReference type="PANTHER" id="PTHR33022:SF21">
    <property type="entry name" value="UBIQUITIN-LIKE PROTEASE FAMILY PROFILE DOMAIN-CONTAINING PROTEIN"/>
    <property type="match status" value="1"/>
</dbReference>
<gene>
    <name evidence="1" type="ORF">MTR67_023229</name>
</gene>
<name>A0AAF0TS03_SOLVR</name>
<sequence length="193" mass="22336">MKGSFEESKDQCVNETYNGKSRTVLKEGLNRKDAGDVNNNKILFEDPRKERVEVQVEHMQDCGDNIGDVSMDFGKNRNTLTLDDFVMPPMRESHRKTSFFTAPTNPIDPPFEFGVGRVNLMDWFYPSTYPDILGMICDCGLYTCFFPEYVCRGDIISMLVFDCENLRLRYKALLWDYRKEKIDTGTISDKEDS</sequence>
<dbReference type="SUPFAM" id="SSF54001">
    <property type="entry name" value="Cysteine proteinases"/>
    <property type="match status" value="1"/>
</dbReference>
<protein>
    <submittedName>
        <fullName evidence="1">Uncharacterized protein</fullName>
    </submittedName>
</protein>
<proteinExistence type="predicted"/>
<dbReference type="InterPro" id="IPR038765">
    <property type="entry name" value="Papain-like_cys_pep_sf"/>
</dbReference>
<keyword evidence="2" id="KW-1185">Reference proteome</keyword>
<evidence type="ECO:0000313" key="1">
    <source>
        <dbReference type="EMBL" id="WMV29844.1"/>
    </source>
</evidence>
<organism evidence="1 2">
    <name type="scientific">Solanum verrucosum</name>
    <dbReference type="NCBI Taxonomy" id="315347"/>
    <lineage>
        <taxon>Eukaryota</taxon>
        <taxon>Viridiplantae</taxon>
        <taxon>Streptophyta</taxon>
        <taxon>Embryophyta</taxon>
        <taxon>Tracheophyta</taxon>
        <taxon>Spermatophyta</taxon>
        <taxon>Magnoliopsida</taxon>
        <taxon>eudicotyledons</taxon>
        <taxon>Gunneridae</taxon>
        <taxon>Pentapetalae</taxon>
        <taxon>asterids</taxon>
        <taxon>lamiids</taxon>
        <taxon>Solanales</taxon>
        <taxon>Solanaceae</taxon>
        <taxon>Solanoideae</taxon>
        <taxon>Solaneae</taxon>
        <taxon>Solanum</taxon>
    </lineage>
</organism>